<dbReference type="Proteomes" id="UP001596250">
    <property type="component" value="Unassembled WGS sequence"/>
</dbReference>
<keyword evidence="1" id="KW-0472">Membrane</keyword>
<organism evidence="2 3">
    <name type="scientific">Marinicrinis lubricantis</name>
    <dbReference type="NCBI Taxonomy" id="2086470"/>
    <lineage>
        <taxon>Bacteria</taxon>
        <taxon>Bacillati</taxon>
        <taxon>Bacillota</taxon>
        <taxon>Bacilli</taxon>
        <taxon>Bacillales</taxon>
        <taxon>Paenibacillaceae</taxon>
    </lineage>
</organism>
<accession>A0ABW1IVL2</accession>
<comment type="caution">
    <text evidence="2">The sequence shown here is derived from an EMBL/GenBank/DDBJ whole genome shotgun (WGS) entry which is preliminary data.</text>
</comment>
<dbReference type="EMBL" id="JBHSQV010000185">
    <property type="protein sequence ID" value="MFC5988829.1"/>
    <property type="molecule type" value="Genomic_DNA"/>
</dbReference>
<keyword evidence="3" id="KW-1185">Reference proteome</keyword>
<keyword evidence="1" id="KW-0812">Transmembrane</keyword>
<reference evidence="3" key="1">
    <citation type="journal article" date="2019" name="Int. J. Syst. Evol. Microbiol.">
        <title>The Global Catalogue of Microorganisms (GCM) 10K type strain sequencing project: providing services to taxonomists for standard genome sequencing and annotation.</title>
        <authorList>
            <consortium name="The Broad Institute Genomics Platform"/>
            <consortium name="The Broad Institute Genome Sequencing Center for Infectious Disease"/>
            <person name="Wu L."/>
            <person name="Ma J."/>
        </authorList>
    </citation>
    <scope>NUCLEOTIDE SEQUENCE [LARGE SCALE GENOMIC DNA]</scope>
    <source>
        <strain evidence="3">CCM 8749</strain>
    </source>
</reference>
<evidence type="ECO:0000256" key="1">
    <source>
        <dbReference type="SAM" id="Phobius"/>
    </source>
</evidence>
<name>A0ABW1IVL2_9BACL</name>
<keyword evidence="1" id="KW-1133">Transmembrane helix</keyword>
<proteinExistence type="predicted"/>
<sequence length="61" mass="7041">MLKWFEQINLFYLFLVLLAVHLMLYISLGTDSWFITSVLAAGVETIAVGILRVVIRKRQKT</sequence>
<protein>
    <submittedName>
        <fullName evidence="2">Uncharacterized protein</fullName>
    </submittedName>
</protein>
<gene>
    <name evidence="2" type="ORF">ACFPXP_20695</name>
</gene>
<feature type="transmembrane region" description="Helical" evidence="1">
    <location>
        <begin position="34"/>
        <end position="55"/>
    </location>
</feature>
<dbReference type="RefSeq" id="WP_379896340.1">
    <property type="nucleotide sequence ID" value="NZ_CBCSCT010000007.1"/>
</dbReference>
<evidence type="ECO:0000313" key="2">
    <source>
        <dbReference type="EMBL" id="MFC5988829.1"/>
    </source>
</evidence>
<feature type="transmembrane region" description="Helical" evidence="1">
    <location>
        <begin position="9"/>
        <end position="28"/>
    </location>
</feature>
<evidence type="ECO:0000313" key="3">
    <source>
        <dbReference type="Proteomes" id="UP001596250"/>
    </source>
</evidence>